<proteinExistence type="predicted"/>
<dbReference type="Pfam" id="PF12680">
    <property type="entry name" value="SnoaL_2"/>
    <property type="match status" value="1"/>
</dbReference>
<dbReference type="Proteomes" id="UP001596175">
    <property type="component" value="Unassembled WGS sequence"/>
</dbReference>
<accession>A0ABV9ZLA7</accession>
<protein>
    <submittedName>
        <fullName evidence="2">Nuclear transport factor 2 family protein</fullName>
    </submittedName>
</protein>
<keyword evidence="3" id="KW-1185">Reference proteome</keyword>
<dbReference type="InterPro" id="IPR037401">
    <property type="entry name" value="SnoaL-like"/>
</dbReference>
<gene>
    <name evidence="2" type="ORF">ACFPK1_22545</name>
</gene>
<dbReference type="Gene3D" id="3.10.450.50">
    <property type="match status" value="1"/>
</dbReference>
<dbReference type="PANTHER" id="PTHR41252">
    <property type="entry name" value="BLR2505 PROTEIN"/>
    <property type="match status" value="1"/>
</dbReference>
<dbReference type="RefSeq" id="WP_378023188.1">
    <property type="nucleotide sequence ID" value="NZ_JBHSKG010000013.1"/>
</dbReference>
<reference evidence="3" key="1">
    <citation type="journal article" date="2019" name="Int. J. Syst. Evol. Microbiol.">
        <title>The Global Catalogue of Microorganisms (GCM) 10K type strain sequencing project: providing services to taxonomists for standard genome sequencing and annotation.</title>
        <authorList>
            <consortium name="The Broad Institute Genomics Platform"/>
            <consortium name="The Broad Institute Genome Sequencing Center for Infectious Disease"/>
            <person name="Wu L."/>
            <person name="Ma J."/>
        </authorList>
    </citation>
    <scope>NUCLEOTIDE SEQUENCE [LARGE SCALE GENOMIC DNA]</scope>
    <source>
        <strain evidence="3">XZYJ18</strain>
    </source>
</reference>
<dbReference type="EMBL" id="JBHSKG010000013">
    <property type="protein sequence ID" value="MFC5141032.1"/>
    <property type="molecule type" value="Genomic_DNA"/>
</dbReference>
<dbReference type="PANTHER" id="PTHR41252:SF1">
    <property type="entry name" value="BLR2505 PROTEIN"/>
    <property type="match status" value="1"/>
</dbReference>
<organism evidence="2 3">
    <name type="scientific">Actinomycetospora rhizophila</name>
    <dbReference type="NCBI Taxonomy" id="1416876"/>
    <lineage>
        <taxon>Bacteria</taxon>
        <taxon>Bacillati</taxon>
        <taxon>Actinomycetota</taxon>
        <taxon>Actinomycetes</taxon>
        <taxon>Pseudonocardiales</taxon>
        <taxon>Pseudonocardiaceae</taxon>
        <taxon>Actinomycetospora</taxon>
    </lineage>
</organism>
<name>A0ABV9ZLA7_9PSEU</name>
<dbReference type="SUPFAM" id="SSF54427">
    <property type="entry name" value="NTF2-like"/>
    <property type="match status" value="1"/>
</dbReference>
<dbReference type="InterPro" id="IPR032710">
    <property type="entry name" value="NTF2-like_dom_sf"/>
</dbReference>
<comment type="caution">
    <text evidence="2">The sequence shown here is derived from an EMBL/GenBank/DDBJ whole genome shotgun (WGS) entry which is preliminary data.</text>
</comment>
<evidence type="ECO:0000313" key="2">
    <source>
        <dbReference type="EMBL" id="MFC5141032.1"/>
    </source>
</evidence>
<evidence type="ECO:0000313" key="3">
    <source>
        <dbReference type="Proteomes" id="UP001596175"/>
    </source>
</evidence>
<sequence>MTTTTDTATAVRAVYDAFGRGDIPTVLEAFDPEIVWIESTGLIRGTYRGPQGVLEGVFVPIGNDWEGFTVETERLVGQGDVVVAVGTYRGTYRATGKAMTSRFAHVWEMRDGRVVRFEQIADTESFNAALT</sequence>
<evidence type="ECO:0000259" key="1">
    <source>
        <dbReference type="Pfam" id="PF12680"/>
    </source>
</evidence>
<feature type="domain" description="SnoaL-like" evidence="1">
    <location>
        <begin position="11"/>
        <end position="116"/>
    </location>
</feature>